<dbReference type="PANTHER" id="PTHR13354:SF11">
    <property type="entry name" value="LYSINE-SPECIFIC DEMETHYLASE 9"/>
    <property type="match status" value="1"/>
</dbReference>
<sequence>MKKSSLIQVLFLLCLPQELYNLDTESLDCSPSLEQVSKSMEAWQEILSNPDQIENDIDQLQKLQIAVHDYRESEGQKKTLLEYHRTKGYCAFVEERDSFFHQWREYDQNQLDRQITLLDAASSQKDADQCCDKIGELINKILSEREQIRDQFKKSSIKINIINSQSDRVQNKVESCFQNGACLSHLNKGGASEFEKEPVSASALVSSSDSEDDEETLNKKQSSDFTEDKPIKITEVDEKGEDLLEYGYGYWARFMLAYPKFMPKGKNAPWYFVSRLSANKNTADLIMGDRLLAIWLGKGFYHFATCDQPEIQPNIVKNVDYPYRKEKSSCLYYIWRNDFKKIQHQVIHPTTKFVRFTVGGTDNKRNPGFNGLLSAIYFSTKKGVYIDNFEDMQAKLQSMKRIPKKIIPDNVTYKVTTNPISRKSEDREIHQIIGTTSTPKFPHEYGISGWFKWMPTNKQQDWHTIFRVQIQTPSTDIYLGDRTSSAWVRKSDGGNIHLPTYTITDLEGNGNANLFKNIPHKNRHNQWFFLYFGYSRPLQKAKAYIK</sequence>
<proteinExistence type="predicted"/>
<dbReference type="PANTHER" id="PTHR13354">
    <property type="entry name" value="ROUND SPERMATID BASIC PROTEIN 1"/>
    <property type="match status" value="1"/>
</dbReference>
<dbReference type="AlphaFoldDB" id="A0A8S1YJ82"/>
<feature type="region of interest" description="Disordered" evidence="1">
    <location>
        <begin position="202"/>
        <end position="224"/>
    </location>
</feature>
<gene>
    <name evidence="3" type="ORF">PPENT_87.1.T1810003</name>
</gene>
<feature type="chain" id="PRO_5035851407" evidence="2">
    <location>
        <begin position="22"/>
        <end position="546"/>
    </location>
</feature>
<keyword evidence="2" id="KW-0732">Signal</keyword>
<protein>
    <submittedName>
        <fullName evidence="3">Uncharacterized protein</fullName>
    </submittedName>
</protein>
<dbReference type="Proteomes" id="UP000689195">
    <property type="component" value="Unassembled WGS sequence"/>
</dbReference>
<evidence type="ECO:0000313" key="3">
    <source>
        <dbReference type="EMBL" id="CAD8213558.1"/>
    </source>
</evidence>
<evidence type="ECO:0000256" key="1">
    <source>
        <dbReference type="SAM" id="MobiDB-lite"/>
    </source>
</evidence>
<accession>A0A8S1YJ82</accession>
<comment type="caution">
    <text evidence="3">The sequence shown here is derived from an EMBL/GenBank/DDBJ whole genome shotgun (WGS) entry which is preliminary data.</text>
</comment>
<organism evidence="3 4">
    <name type="scientific">Paramecium pentaurelia</name>
    <dbReference type="NCBI Taxonomy" id="43138"/>
    <lineage>
        <taxon>Eukaryota</taxon>
        <taxon>Sar</taxon>
        <taxon>Alveolata</taxon>
        <taxon>Ciliophora</taxon>
        <taxon>Intramacronucleata</taxon>
        <taxon>Oligohymenophorea</taxon>
        <taxon>Peniculida</taxon>
        <taxon>Parameciidae</taxon>
        <taxon>Paramecium</taxon>
    </lineage>
</organism>
<evidence type="ECO:0000256" key="2">
    <source>
        <dbReference type="SAM" id="SignalP"/>
    </source>
</evidence>
<evidence type="ECO:0000313" key="4">
    <source>
        <dbReference type="Proteomes" id="UP000689195"/>
    </source>
</evidence>
<keyword evidence="4" id="KW-1185">Reference proteome</keyword>
<dbReference type="EMBL" id="CAJJDO010000181">
    <property type="protein sequence ID" value="CAD8213558.1"/>
    <property type="molecule type" value="Genomic_DNA"/>
</dbReference>
<dbReference type="GO" id="GO:0005634">
    <property type="term" value="C:nucleus"/>
    <property type="evidence" value="ECO:0007669"/>
    <property type="project" value="InterPro"/>
</dbReference>
<name>A0A8S1YJ82_9CILI</name>
<dbReference type="OrthoDB" id="285236at2759"/>
<dbReference type="InterPro" id="IPR026306">
    <property type="entry name" value="RSBN1/Dpy-2/CEP530"/>
</dbReference>
<reference evidence="3" key="1">
    <citation type="submission" date="2021-01" db="EMBL/GenBank/DDBJ databases">
        <authorList>
            <consortium name="Genoscope - CEA"/>
            <person name="William W."/>
        </authorList>
    </citation>
    <scope>NUCLEOTIDE SEQUENCE</scope>
</reference>
<feature type="signal peptide" evidence="2">
    <location>
        <begin position="1"/>
        <end position="21"/>
    </location>
</feature>